<sequence length="213" mass="22511">MAASDPVLLTMGEMRVLRFVLGPYQVNAYGLVCRETGETLLIDAPRGILAALEDVLPKAVVLTHGHGDHTEGLAELVHALAVPVFCHGEDAPRVPVSGLKPLGDGDSLSVGSLTVRVLHTPGHTPGSLCLHSGNVLFSGDTLFPRGPGHTDSPAAFRRILQSLEEKIFVLPVSTLVLPGHGPPTNVGMERDASRAFLARGLPEDLCGDVDWGR</sequence>
<accession>A0A1M4XUF6</accession>
<protein>
    <submittedName>
        <fullName evidence="6">Glyoxylase, beta-lactamase superfamily II</fullName>
    </submittedName>
</protein>
<dbReference type="InterPro" id="IPR051453">
    <property type="entry name" value="MBL_Glyoxalase_II"/>
</dbReference>
<dbReference type="Gene3D" id="3.60.15.10">
    <property type="entry name" value="Ribonuclease Z/Hydroxyacylglutathione hydrolase-like"/>
    <property type="match status" value="1"/>
</dbReference>
<dbReference type="PANTHER" id="PTHR46233">
    <property type="entry name" value="HYDROXYACYLGLUTATHIONE HYDROLASE GLOC"/>
    <property type="match status" value="1"/>
</dbReference>
<keyword evidence="7" id="KW-1185">Reference proteome</keyword>
<dbReference type="SMART" id="SM00849">
    <property type="entry name" value="Lactamase_B"/>
    <property type="match status" value="1"/>
</dbReference>
<keyword evidence="2" id="KW-0479">Metal-binding</keyword>
<evidence type="ECO:0000256" key="4">
    <source>
        <dbReference type="ARBA" id="ARBA00022833"/>
    </source>
</evidence>
<evidence type="ECO:0000259" key="5">
    <source>
        <dbReference type="SMART" id="SM00849"/>
    </source>
</evidence>
<dbReference type="Pfam" id="PF00753">
    <property type="entry name" value="Lactamase_B"/>
    <property type="match status" value="1"/>
</dbReference>
<organism evidence="6 7">
    <name type="scientific">Desulfacinum infernum DSM 9756</name>
    <dbReference type="NCBI Taxonomy" id="1121391"/>
    <lineage>
        <taxon>Bacteria</taxon>
        <taxon>Pseudomonadati</taxon>
        <taxon>Thermodesulfobacteriota</taxon>
        <taxon>Syntrophobacteria</taxon>
        <taxon>Syntrophobacterales</taxon>
        <taxon>Syntrophobacteraceae</taxon>
        <taxon>Desulfacinum</taxon>
    </lineage>
</organism>
<dbReference type="InterPro" id="IPR001279">
    <property type="entry name" value="Metallo-B-lactamas"/>
</dbReference>
<evidence type="ECO:0000313" key="7">
    <source>
        <dbReference type="Proteomes" id="UP000184076"/>
    </source>
</evidence>
<dbReference type="EMBL" id="FQVB01000009">
    <property type="protein sequence ID" value="SHE97078.1"/>
    <property type="molecule type" value="Genomic_DNA"/>
</dbReference>
<keyword evidence="3" id="KW-0378">Hydrolase</keyword>
<keyword evidence="4" id="KW-0862">Zinc</keyword>
<proteinExistence type="predicted"/>
<evidence type="ECO:0000313" key="6">
    <source>
        <dbReference type="EMBL" id="SHE97078.1"/>
    </source>
</evidence>
<name>A0A1M4XUF6_9BACT</name>
<evidence type="ECO:0000256" key="3">
    <source>
        <dbReference type="ARBA" id="ARBA00022801"/>
    </source>
</evidence>
<evidence type="ECO:0000256" key="2">
    <source>
        <dbReference type="ARBA" id="ARBA00022723"/>
    </source>
</evidence>
<dbReference type="PANTHER" id="PTHR46233:SF3">
    <property type="entry name" value="HYDROXYACYLGLUTATHIONE HYDROLASE GLOC"/>
    <property type="match status" value="1"/>
</dbReference>
<dbReference type="AlphaFoldDB" id="A0A1M4XUF6"/>
<gene>
    <name evidence="6" type="ORF">SAMN02745206_01118</name>
</gene>
<feature type="domain" description="Metallo-beta-lactamase" evidence="5">
    <location>
        <begin position="25"/>
        <end position="180"/>
    </location>
</feature>
<comment type="cofactor">
    <cofactor evidence="1">
        <name>Zn(2+)</name>
        <dbReference type="ChEBI" id="CHEBI:29105"/>
    </cofactor>
</comment>
<dbReference type="GO" id="GO:0016787">
    <property type="term" value="F:hydrolase activity"/>
    <property type="evidence" value="ECO:0007669"/>
    <property type="project" value="UniProtKB-KW"/>
</dbReference>
<dbReference type="STRING" id="1121391.SAMN02745206_01118"/>
<evidence type="ECO:0000256" key="1">
    <source>
        <dbReference type="ARBA" id="ARBA00001947"/>
    </source>
</evidence>
<dbReference type="GO" id="GO:0046872">
    <property type="term" value="F:metal ion binding"/>
    <property type="evidence" value="ECO:0007669"/>
    <property type="project" value="UniProtKB-KW"/>
</dbReference>
<dbReference type="InterPro" id="IPR036866">
    <property type="entry name" value="RibonucZ/Hydroxyglut_hydro"/>
</dbReference>
<reference evidence="7" key="1">
    <citation type="submission" date="2016-11" db="EMBL/GenBank/DDBJ databases">
        <authorList>
            <person name="Varghese N."/>
            <person name="Submissions S."/>
        </authorList>
    </citation>
    <scope>NUCLEOTIDE SEQUENCE [LARGE SCALE GENOMIC DNA]</scope>
    <source>
        <strain evidence="7">DSM 9756</strain>
    </source>
</reference>
<dbReference type="Proteomes" id="UP000184076">
    <property type="component" value="Unassembled WGS sequence"/>
</dbReference>
<dbReference type="SUPFAM" id="SSF56281">
    <property type="entry name" value="Metallo-hydrolase/oxidoreductase"/>
    <property type="match status" value="1"/>
</dbReference>
<dbReference type="CDD" id="cd06262">
    <property type="entry name" value="metallo-hydrolase-like_MBL-fold"/>
    <property type="match status" value="1"/>
</dbReference>